<comment type="caution">
    <text evidence="1">The sequence shown here is derived from an EMBL/GenBank/DDBJ whole genome shotgun (WGS) entry which is preliminary data.</text>
</comment>
<reference evidence="1 2" key="2">
    <citation type="submission" date="2008-11" db="EMBL/GenBank/DDBJ databases">
        <authorList>
            <person name="Fulton L."/>
            <person name="Clifton S."/>
            <person name="Fulton B."/>
            <person name="Xu J."/>
            <person name="Minx P."/>
            <person name="Pepin K.H."/>
            <person name="Johnson M."/>
            <person name="Bhonagiri V."/>
            <person name="Nash W.E."/>
            <person name="Mardis E.R."/>
            <person name="Wilson R.K."/>
        </authorList>
    </citation>
    <scope>NUCLEOTIDE SEQUENCE [LARGE SCALE GENOMIC DNA]</scope>
    <source>
        <strain evidence="1 2">ATCC 43243</strain>
    </source>
</reference>
<protein>
    <submittedName>
        <fullName evidence="1">Uncharacterized protein</fullName>
    </submittedName>
</protein>
<gene>
    <name evidence="1" type="ORF">BACPEC_03100</name>
</gene>
<sequence>MIAIQMMDVSLTGSAISDAIKSKYASIIGCMVYFNDSQQIKVILSQLRALGLIYSSWSENAGKLYCGLTIRGRRYRDEMIVVKENMMIVDNTEE</sequence>
<organism evidence="1 2">
    <name type="scientific">[Bacteroides] pectinophilus ATCC 43243</name>
    <dbReference type="NCBI Taxonomy" id="483218"/>
    <lineage>
        <taxon>Bacteria</taxon>
        <taxon>Bacillati</taxon>
        <taxon>Bacillota</taxon>
        <taxon>Clostridia</taxon>
        <taxon>Eubacteriales</taxon>
    </lineage>
</organism>
<dbReference type="AlphaFoldDB" id="B7AWK0"/>
<reference evidence="1 2" key="1">
    <citation type="submission" date="2008-11" db="EMBL/GenBank/DDBJ databases">
        <title>Draft genome sequence of Bacteroides pectinophilus (ATCC 43243).</title>
        <authorList>
            <person name="Sudarsanam P."/>
            <person name="Ley R."/>
            <person name="Guruge J."/>
            <person name="Turnbaugh P.J."/>
            <person name="Mahowald M."/>
            <person name="Liep D."/>
            <person name="Gordon J."/>
        </authorList>
    </citation>
    <scope>NUCLEOTIDE SEQUENCE [LARGE SCALE GENOMIC DNA]</scope>
    <source>
        <strain evidence="1 2">ATCC 43243</strain>
    </source>
</reference>
<dbReference type="EMBL" id="ABVQ01000037">
    <property type="protein sequence ID" value="EEC56591.1"/>
    <property type="molecule type" value="Genomic_DNA"/>
</dbReference>
<evidence type="ECO:0000313" key="2">
    <source>
        <dbReference type="Proteomes" id="UP000003136"/>
    </source>
</evidence>
<accession>B7AWK0</accession>
<proteinExistence type="predicted"/>
<evidence type="ECO:0000313" key="1">
    <source>
        <dbReference type="EMBL" id="EEC56591.1"/>
    </source>
</evidence>
<keyword evidence="2" id="KW-1185">Reference proteome</keyword>
<dbReference type="HOGENOM" id="CLU_2380276_0_0_9"/>
<dbReference type="STRING" id="483218.BACPEC_03100"/>
<dbReference type="Proteomes" id="UP000003136">
    <property type="component" value="Unassembled WGS sequence"/>
</dbReference>
<name>B7AWK0_9FIRM</name>